<keyword evidence="2" id="KW-1185">Reference proteome</keyword>
<organism evidence="1 2">
    <name type="scientific">Dendrothele bispora (strain CBS 962.96)</name>
    <dbReference type="NCBI Taxonomy" id="1314807"/>
    <lineage>
        <taxon>Eukaryota</taxon>
        <taxon>Fungi</taxon>
        <taxon>Dikarya</taxon>
        <taxon>Basidiomycota</taxon>
        <taxon>Agaricomycotina</taxon>
        <taxon>Agaricomycetes</taxon>
        <taxon>Agaricomycetidae</taxon>
        <taxon>Agaricales</taxon>
        <taxon>Agaricales incertae sedis</taxon>
        <taxon>Dendrothele</taxon>
    </lineage>
</organism>
<protein>
    <submittedName>
        <fullName evidence="1">Uncharacterized protein</fullName>
    </submittedName>
</protein>
<reference evidence="1 2" key="1">
    <citation type="journal article" date="2019" name="Nat. Ecol. Evol.">
        <title>Megaphylogeny resolves global patterns of mushroom evolution.</title>
        <authorList>
            <person name="Varga T."/>
            <person name="Krizsan K."/>
            <person name="Foldi C."/>
            <person name="Dima B."/>
            <person name="Sanchez-Garcia M."/>
            <person name="Sanchez-Ramirez S."/>
            <person name="Szollosi G.J."/>
            <person name="Szarkandi J.G."/>
            <person name="Papp V."/>
            <person name="Albert L."/>
            <person name="Andreopoulos W."/>
            <person name="Angelini C."/>
            <person name="Antonin V."/>
            <person name="Barry K.W."/>
            <person name="Bougher N.L."/>
            <person name="Buchanan P."/>
            <person name="Buyck B."/>
            <person name="Bense V."/>
            <person name="Catcheside P."/>
            <person name="Chovatia M."/>
            <person name="Cooper J."/>
            <person name="Damon W."/>
            <person name="Desjardin D."/>
            <person name="Finy P."/>
            <person name="Geml J."/>
            <person name="Haridas S."/>
            <person name="Hughes K."/>
            <person name="Justo A."/>
            <person name="Karasinski D."/>
            <person name="Kautmanova I."/>
            <person name="Kiss B."/>
            <person name="Kocsube S."/>
            <person name="Kotiranta H."/>
            <person name="LaButti K.M."/>
            <person name="Lechner B.E."/>
            <person name="Liimatainen K."/>
            <person name="Lipzen A."/>
            <person name="Lukacs Z."/>
            <person name="Mihaltcheva S."/>
            <person name="Morgado L.N."/>
            <person name="Niskanen T."/>
            <person name="Noordeloos M.E."/>
            <person name="Ohm R.A."/>
            <person name="Ortiz-Santana B."/>
            <person name="Ovrebo C."/>
            <person name="Racz N."/>
            <person name="Riley R."/>
            <person name="Savchenko A."/>
            <person name="Shiryaev A."/>
            <person name="Soop K."/>
            <person name="Spirin V."/>
            <person name="Szebenyi C."/>
            <person name="Tomsovsky M."/>
            <person name="Tulloss R.E."/>
            <person name="Uehling J."/>
            <person name="Grigoriev I.V."/>
            <person name="Vagvolgyi C."/>
            <person name="Papp T."/>
            <person name="Martin F.M."/>
            <person name="Miettinen O."/>
            <person name="Hibbett D.S."/>
            <person name="Nagy L.G."/>
        </authorList>
    </citation>
    <scope>NUCLEOTIDE SEQUENCE [LARGE SCALE GENOMIC DNA]</scope>
    <source>
        <strain evidence="1 2">CBS 962.96</strain>
    </source>
</reference>
<dbReference type="EMBL" id="ML179181">
    <property type="protein sequence ID" value="THU96256.1"/>
    <property type="molecule type" value="Genomic_DNA"/>
</dbReference>
<proteinExistence type="predicted"/>
<dbReference type="AlphaFoldDB" id="A0A4S8M2D0"/>
<gene>
    <name evidence="1" type="ORF">K435DRAFT_664852</name>
</gene>
<name>A0A4S8M2D0_DENBC</name>
<dbReference type="Proteomes" id="UP000297245">
    <property type="component" value="Unassembled WGS sequence"/>
</dbReference>
<evidence type="ECO:0000313" key="2">
    <source>
        <dbReference type="Proteomes" id="UP000297245"/>
    </source>
</evidence>
<dbReference type="OrthoDB" id="4202165at2759"/>
<evidence type="ECO:0000313" key="1">
    <source>
        <dbReference type="EMBL" id="THU96256.1"/>
    </source>
</evidence>
<sequence length="274" mass="31357">MSTITETKTEPERPLSLHVKSTEYELDNLPAKSPEELVYLAVKKLTSINVELINFRSTLYRRMNVPLIILNYTYLVPDEFLFKASCALLELGLPIGQPASFVLRTEGDFMKLGKIHRITRSTTPGEVRYLILLPSSFASFAPEELHKIPVYPPKALHDHEPVYISSPRPSAVYAFLFRALARYPRAAPTRHKLLSDLAELIRYDMYKLMGYNEEGDDEDSDDYDPQDDPVIQDALERVREWSRAGEWRKGEEWIGDCLGAVVEGKGRVDLVPWK</sequence>
<accession>A0A4S8M2D0</accession>